<gene>
    <name evidence="3" type="ORF">HGRIS_014640</name>
</gene>
<evidence type="ECO:0000313" key="4">
    <source>
        <dbReference type="Proteomes" id="UP001556367"/>
    </source>
</evidence>
<dbReference type="Pfam" id="PF18885">
    <property type="entry name" value="DUF5648"/>
    <property type="match status" value="1"/>
</dbReference>
<organism evidence="3 4">
    <name type="scientific">Hohenbuehelia grisea</name>
    <dbReference type="NCBI Taxonomy" id="104357"/>
    <lineage>
        <taxon>Eukaryota</taxon>
        <taxon>Fungi</taxon>
        <taxon>Dikarya</taxon>
        <taxon>Basidiomycota</taxon>
        <taxon>Agaricomycotina</taxon>
        <taxon>Agaricomycetes</taxon>
        <taxon>Agaricomycetidae</taxon>
        <taxon>Agaricales</taxon>
        <taxon>Pleurotineae</taxon>
        <taxon>Pleurotaceae</taxon>
        <taxon>Hohenbuehelia</taxon>
    </lineage>
</organism>
<proteinExistence type="predicted"/>
<reference evidence="4" key="1">
    <citation type="submission" date="2024-06" db="EMBL/GenBank/DDBJ databases">
        <title>Multi-omics analyses provide insights into the biosynthesis of the anticancer antibiotic pleurotin in Hohenbuehelia grisea.</title>
        <authorList>
            <person name="Weaver J.A."/>
            <person name="Alberti F."/>
        </authorList>
    </citation>
    <scope>NUCLEOTIDE SEQUENCE [LARGE SCALE GENOMIC DNA]</scope>
    <source>
        <strain evidence="4">T-177</strain>
    </source>
</reference>
<dbReference type="InterPro" id="IPR043708">
    <property type="entry name" value="DUF5648"/>
</dbReference>
<protein>
    <recommendedName>
        <fullName evidence="2">DUF5648 domain-containing protein</fullName>
    </recommendedName>
</protein>
<dbReference type="Proteomes" id="UP001556367">
    <property type="component" value="Unassembled WGS sequence"/>
</dbReference>
<keyword evidence="4" id="KW-1185">Reference proteome</keyword>
<comment type="caution">
    <text evidence="3">The sequence shown here is derived from an EMBL/GenBank/DDBJ whole genome shotgun (WGS) entry which is preliminary data.</text>
</comment>
<accession>A0ABR3JV00</accession>
<keyword evidence="1" id="KW-0732">Signal</keyword>
<evidence type="ECO:0000313" key="3">
    <source>
        <dbReference type="EMBL" id="KAL0959391.1"/>
    </source>
</evidence>
<feature type="domain" description="DUF5648" evidence="2">
    <location>
        <begin position="73"/>
        <end position="185"/>
    </location>
</feature>
<dbReference type="EMBL" id="JASNQZ010000003">
    <property type="protein sequence ID" value="KAL0959391.1"/>
    <property type="molecule type" value="Genomic_DNA"/>
</dbReference>
<name>A0ABR3JV00_9AGAR</name>
<feature type="chain" id="PRO_5046817298" description="DUF5648 domain-containing protein" evidence="1">
    <location>
        <begin position="21"/>
        <end position="241"/>
    </location>
</feature>
<evidence type="ECO:0000259" key="2">
    <source>
        <dbReference type="Pfam" id="PF18885"/>
    </source>
</evidence>
<sequence length="241" mass="27049">MQLAPSFLALAICVMRVAFASPVEDAGAAVAEAESGLFARDVSAYSPPKPQPEEEDECPVVPICEQAAQLAIPVYQMWNTHRKDSYYTTDPASFDGHLQERYTKYQALVPWKVLAKRLPGTVPIYVMYNPSPAIQDHFYTTSEAEREKAAGKGYVNRGILGFAFKDAQCGAVPLCQLWLGHLKYQKKYAQGNVYTKTKSYQDHIYTIDPKIKQSLIKTWQYVPQGEIGFVFKPTVKAKGWI</sequence>
<evidence type="ECO:0000256" key="1">
    <source>
        <dbReference type="SAM" id="SignalP"/>
    </source>
</evidence>
<feature type="signal peptide" evidence="1">
    <location>
        <begin position="1"/>
        <end position="20"/>
    </location>
</feature>